<feature type="transmembrane region" description="Helical" evidence="2">
    <location>
        <begin position="226"/>
        <end position="247"/>
    </location>
</feature>
<keyword evidence="2" id="KW-0472">Membrane</keyword>
<feature type="region of interest" description="Disordered" evidence="1">
    <location>
        <begin position="119"/>
        <end position="138"/>
    </location>
</feature>
<reference evidence="3" key="1">
    <citation type="submission" date="2023-03" db="EMBL/GenBank/DDBJ databases">
        <title>Massive genome expansion in bonnet fungi (Mycena s.s.) driven by repeated elements and novel gene families across ecological guilds.</title>
        <authorList>
            <consortium name="Lawrence Berkeley National Laboratory"/>
            <person name="Harder C.B."/>
            <person name="Miyauchi S."/>
            <person name="Viragh M."/>
            <person name="Kuo A."/>
            <person name="Thoen E."/>
            <person name="Andreopoulos B."/>
            <person name="Lu D."/>
            <person name="Skrede I."/>
            <person name="Drula E."/>
            <person name="Henrissat B."/>
            <person name="Morin E."/>
            <person name="Kohler A."/>
            <person name="Barry K."/>
            <person name="LaButti K."/>
            <person name="Morin E."/>
            <person name="Salamov A."/>
            <person name="Lipzen A."/>
            <person name="Mereny Z."/>
            <person name="Hegedus B."/>
            <person name="Baldrian P."/>
            <person name="Stursova M."/>
            <person name="Weitz H."/>
            <person name="Taylor A."/>
            <person name="Grigoriev I.V."/>
            <person name="Nagy L.G."/>
            <person name="Martin F."/>
            <person name="Kauserud H."/>
        </authorList>
    </citation>
    <scope>NUCLEOTIDE SEQUENCE</scope>
    <source>
        <strain evidence="3">CBHHK182m</strain>
    </source>
</reference>
<evidence type="ECO:0000313" key="3">
    <source>
        <dbReference type="EMBL" id="KAJ7694945.1"/>
    </source>
</evidence>
<accession>A0AAD7DMK7</accession>
<keyword evidence="4" id="KW-1185">Reference proteome</keyword>
<dbReference type="Proteomes" id="UP001215598">
    <property type="component" value="Unassembled WGS sequence"/>
</dbReference>
<comment type="caution">
    <text evidence="3">The sequence shown here is derived from an EMBL/GenBank/DDBJ whole genome shotgun (WGS) entry which is preliminary data.</text>
</comment>
<dbReference type="EMBL" id="JARKIB010000670">
    <property type="protein sequence ID" value="KAJ7694945.1"/>
    <property type="molecule type" value="Genomic_DNA"/>
</dbReference>
<evidence type="ECO:0000313" key="4">
    <source>
        <dbReference type="Proteomes" id="UP001215598"/>
    </source>
</evidence>
<proteinExistence type="predicted"/>
<gene>
    <name evidence="3" type="ORF">B0H16DRAFT_1904157</name>
</gene>
<name>A0AAD7DMK7_9AGAR</name>
<evidence type="ECO:0000256" key="1">
    <source>
        <dbReference type="SAM" id="MobiDB-lite"/>
    </source>
</evidence>
<sequence>MLLALPAGGGKDVCLPRPASLRLSSRPPLSALSGPLLTPACRYVPALVSPSLSCTARGNHLPGNHSRRPLAHSLHEDDRDVHVHGQYHVETGGGTSLCGAASHHYLVVSAAGASTVHGRSGYSSSCPDPSASAAPSKDDHMRRGVLLTLTDLDGPWYSALNVRQPLWRAGRECEWAKIQSARTLSPFFLHCLRPTSMTTTCSTALRIHRKRAGQRTSSFIYSPLSFYYFLRFVAGGACHVMYVALGVSMRCARSVRAAQ</sequence>
<feature type="compositionally biased region" description="Low complexity" evidence="1">
    <location>
        <begin position="123"/>
        <end position="135"/>
    </location>
</feature>
<protein>
    <submittedName>
        <fullName evidence="3">Uncharacterized protein</fullName>
    </submittedName>
</protein>
<evidence type="ECO:0000256" key="2">
    <source>
        <dbReference type="SAM" id="Phobius"/>
    </source>
</evidence>
<keyword evidence="2" id="KW-0812">Transmembrane</keyword>
<dbReference type="AlphaFoldDB" id="A0AAD7DMK7"/>
<keyword evidence="2" id="KW-1133">Transmembrane helix</keyword>
<organism evidence="3 4">
    <name type="scientific">Mycena metata</name>
    <dbReference type="NCBI Taxonomy" id="1033252"/>
    <lineage>
        <taxon>Eukaryota</taxon>
        <taxon>Fungi</taxon>
        <taxon>Dikarya</taxon>
        <taxon>Basidiomycota</taxon>
        <taxon>Agaricomycotina</taxon>
        <taxon>Agaricomycetes</taxon>
        <taxon>Agaricomycetidae</taxon>
        <taxon>Agaricales</taxon>
        <taxon>Marasmiineae</taxon>
        <taxon>Mycenaceae</taxon>
        <taxon>Mycena</taxon>
    </lineage>
</organism>